<dbReference type="SUPFAM" id="SSF141371">
    <property type="entry name" value="PilZ domain-like"/>
    <property type="match status" value="1"/>
</dbReference>
<evidence type="ECO:0000313" key="2">
    <source>
        <dbReference type="EMBL" id="SME87881.1"/>
    </source>
</evidence>
<organism evidence="2 3">
    <name type="scientific">Pseudobacteriovorax antillogorgiicola</name>
    <dbReference type="NCBI Taxonomy" id="1513793"/>
    <lineage>
        <taxon>Bacteria</taxon>
        <taxon>Pseudomonadati</taxon>
        <taxon>Bdellovibrionota</taxon>
        <taxon>Oligoflexia</taxon>
        <taxon>Oligoflexales</taxon>
        <taxon>Pseudobacteriovoracaceae</taxon>
        <taxon>Pseudobacteriovorax</taxon>
    </lineage>
</organism>
<accession>A0A1Y6B278</accession>
<dbReference type="Proteomes" id="UP000192907">
    <property type="component" value="Unassembled WGS sequence"/>
</dbReference>
<dbReference type="Gene3D" id="2.40.10.220">
    <property type="entry name" value="predicted glycosyltransferase like domains"/>
    <property type="match status" value="1"/>
</dbReference>
<sequence length="128" mass="14477">MSTSLRENRKVQRILLEEPLRVILCSIGAEVKYELTTRNVSNTGFFLEFDSPGRFPFNQSSIMEVWMDLGDSQSIFFNGKMARVVHPTESGHESGIAIRIVQIDKENEDLLLKFVQDNTDPDGSNIVA</sequence>
<gene>
    <name evidence="2" type="ORF">SAMN06296036_10155</name>
</gene>
<dbReference type="OrthoDB" id="9963378at2"/>
<evidence type="ECO:0000313" key="3">
    <source>
        <dbReference type="Proteomes" id="UP000192907"/>
    </source>
</evidence>
<dbReference type="AlphaFoldDB" id="A0A1Y6B278"/>
<dbReference type="GO" id="GO:0035438">
    <property type="term" value="F:cyclic-di-GMP binding"/>
    <property type="evidence" value="ECO:0007669"/>
    <property type="project" value="InterPro"/>
</dbReference>
<keyword evidence="3" id="KW-1185">Reference proteome</keyword>
<reference evidence="3" key="1">
    <citation type="submission" date="2017-04" db="EMBL/GenBank/DDBJ databases">
        <authorList>
            <person name="Varghese N."/>
            <person name="Submissions S."/>
        </authorList>
    </citation>
    <scope>NUCLEOTIDE SEQUENCE [LARGE SCALE GENOMIC DNA]</scope>
    <source>
        <strain evidence="3">RKEM611</strain>
    </source>
</reference>
<evidence type="ECO:0000259" key="1">
    <source>
        <dbReference type="Pfam" id="PF07238"/>
    </source>
</evidence>
<dbReference type="InterPro" id="IPR009875">
    <property type="entry name" value="PilZ_domain"/>
</dbReference>
<dbReference type="Pfam" id="PF07238">
    <property type="entry name" value="PilZ"/>
    <property type="match status" value="1"/>
</dbReference>
<dbReference type="RefSeq" id="WP_132314801.1">
    <property type="nucleotide sequence ID" value="NZ_FWZT01000001.1"/>
</dbReference>
<proteinExistence type="predicted"/>
<name>A0A1Y6B278_9BACT</name>
<feature type="domain" description="PilZ" evidence="1">
    <location>
        <begin position="28"/>
        <end position="115"/>
    </location>
</feature>
<dbReference type="STRING" id="1513793.SAMN06296036_10155"/>
<protein>
    <submittedName>
        <fullName evidence="2">PilZ domain-containing protein</fullName>
    </submittedName>
</protein>
<dbReference type="EMBL" id="FWZT01000001">
    <property type="protein sequence ID" value="SME87881.1"/>
    <property type="molecule type" value="Genomic_DNA"/>
</dbReference>